<name>A0A285PGR8_9HYPH</name>
<protein>
    <submittedName>
        <fullName evidence="1">Uncharacterized protein</fullName>
    </submittedName>
</protein>
<evidence type="ECO:0000313" key="2">
    <source>
        <dbReference type="Proteomes" id="UP000219439"/>
    </source>
</evidence>
<dbReference type="AlphaFoldDB" id="A0A285PGR8"/>
<keyword evidence="2" id="KW-1185">Reference proteome</keyword>
<reference evidence="1 2" key="1">
    <citation type="submission" date="2017-09" db="EMBL/GenBank/DDBJ databases">
        <authorList>
            <person name="Ehlers B."/>
            <person name="Leendertz F.H."/>
        </authorList>
    </citation>
    <scope>NUCLEOTIDE SEQUENCE [LARGE SCALE GENOMIC DNA]</scope>
    <source>
        <strain evidence="1 2">DSM 18289</strain>
    </source>
</reference>
<evidence type="ECO:0000313" key="1">
    <source>
        <dbReference type="EMBL" id="SNZ20457.1"/>
    </source>
</evidence>
<proteinExistence type="predicted"/>
<dbReference type="Proteomes" id="UP000219439">
    <property type="component" value="Unassembled WGS sequence"/>
</dbReference>
<sequence length="29" mass="3369">MSIYMIEEDRCVFEVFCFCIFLACRGAGD</sequence>
<gene>
    <name evidence="1" type="ORF">SAMN06265368_3560</name>
</gene>
<dbReference type="EMBL" id="OBEL01000004">
    <property type="protein sequence ID" value="SNZ20457.1"/>
    <property type="molecule type" value="Genomic_DNA"/>
</dbReference>
<accession>A0A285PGR8</accession>
<organism evidence="1 2">
    <name type="scientific">Cohaesibacter gelatinilyticus</name>
    <dbReference type="NCBI Taxonomy" id="372072"/>
    <lineage>
        <taxon>Bacteria</taxon>
        <taxon>Pseudomonadati</taxon>
        <taxon>Pseudomonadota</taxon>
        <taxon>Alphaproteobacteria</taxon>
        <taxon>Hyphomicrobiales</taxon>
        <taxon>Cohaesibacteraceae</taxon>
    </lineage>
</organism>